<feature type="domain" description="Helicase ATP-binding" evidence="10">
    <location>
        <begin position="35"/>
        <end position="213"/>
    </location>
</feature>
<dbReference type="GO" id="GO:0004386">
    <property type="term" value="F:helicase activity"/>
    <property type="evidence" value="ECO:0007669"/>
    <property type="project" value="UniProtKB-KW"/>
</dbReference>
<keyword evidence="5" id="KW-0067">ATP-binding</keyword>
<feature type="domain" description="Helicase C-terminal" evidence="11">
    <location>
        <begin position="252"/>
        <end position="402"/>
    </location>
</feature>
<keyword evidence="1" id="KW-0547">Nucleotide-binding</keyword>
<dbReference type="InterPro" id="IPR013701">
    <property type="entry name" value="Lhr-like_DEAD/DEAH_assoc"/>
</dbReference>
<dbReference type="Pfam" id="PF00271">
    <property type="entry name" value="Helicase_C"/>
    <property type="match status" value="1"/>
</dbReference>
<name>A0A133U9V7_9EURY</name>
<dbReference type="InterPro" id="IPR027417">
    <property type="entry name" value="P-loop_NTPase"/>
</dbReference>
<keyword evidence="7" id="KW-0234">DNA repair</keyword>
<protein>
    <recommendedName>
        <fullName evidence="14">ATP-dependent helicase</fullName>
    </recommendedName>
</protein>
<keyword evidence="13" id="KW-1185">Reference proteome</keyword>
<dbReference type="SMART" id="SM00487">
    <property type="entry name" value="DEXDc"/>
    <property type="match status" value="1"/>
</dbReference>
<dbReference type="EMBL" id="LHXJ01000025">
    <property type="protein sequence ID" value="KXA91013.1"/>
    <property type="molecule type" value="Genomic_DNA"/>
</dbReference>
<dbReference type="SMART" id="SM00490">
    <property type="entry name" value="HELICc"/>
    <property type="match status" value="1"/>
</dbReference>
<dbReference type="InterPro" id="IPR045628">
    <property type="entry name" value="Lhr_WH_dom"/>
</dbReference>
<proteinExistence type="inferred from homology"/>
<organism evidence="12 13">
    <name type="scientific">candidate division MSBL1 archaeon SCGC-AAA259A05</name>
    <dbReference type="NCBI Taxonomy" id="1698259"/>
    <lineage>
        <taxon>Archaea</taxon>
        <taxon>Methanobacteriati</taxon>
        <taxon>Methanobacteriota</taxon>
        <taxon>candidate division MSBL1</taxon>
    </lineage>
</organism>
<evidence type="ECO:0000256" key="8">
    <source>
        <dbReference type="ARBA" id="ARBA00023235"/>
    </source>
</evidence>
<dbReference type="Proteomes" id="UP000070163">
    <property type="component" value="Unassembled WGS sequence"/>
</dbReference>
<evidence type="ECO:0000256" key="1">
    <source>
        <dbReference type="ARBA" id="ARBA00022741"/>
    </source>
</evidence>
<comment type="similarity">
    <text evidence="9">Belongs to the Lhr helicase family. Lhr-Core subfamily.</text>
</comment>
<comment type="caution">
    <text evidence="12">The sequence shown here is derived from an EMBL/GenBank/DDBJ whole genome shotgun (WGS) entry which is preliminary data.</text>
</comment>
<gene>
    <name evidence="12" type="ORF">AKJ57_02760</name>
</gene>
<dbReference type="PANTHER" id="PTHR47962">
    <property type="entry name" value="ATP-DEPENDENT HELICASE LHR-RELATED-RELATED"/>
    <property type="match status" value="1"/>
</dbReference>
<evidence type="ECO:0000313" key="12">
    <source>
        <dbReference type="EMBL" id="KXA91013.1"/>
    </source>
</evidence>
<accession>A0A133U9V7</accession>
<dbReference type="PROSITE" id="PS51194">
    <property type="entry name" value="HELICASE_CTER"/>
    <property type="match status" value="1"/>
</dbReference>
<dbReference type="PANTHER" id="PTHR47962:SF5">
    <property type="entry name" value="ATP-DEPENDENT HELICASE LHR-RELATED"/>
    <property type="match status" value="1"/>
</dbReference>
<dbReference type="InterPro" id="IPR052511">
    <property type="entry name" value="ATP-dep_Helicase"/>
</dbReference>
<dbReference type="AlphaFoldDB" id="A0A133U9V7"/>
<evidence type="ECO:0000256" key="3">
    <source>
        <dbReference type="ARBA" id="ARBA00022801"/>
    </source>
</evidence>
<dbReference type="GO" id="GO:0140097">
    <property type="term" value="F:catalytic activity, acting on DNA"/>
    <property type="evidence" value="ECO:0007669"/>
    <property type="project" value="UniProtKB-ARBA"/>
</dbReference>
<dbReference type="Pfam" id="PF08494">
    <property type="entry name" value="DEAD_assoc"/>
    <property type="match status" value="1"/>
</dbReference>
<evidence type="ECO:0000259" key="11">
    <source>
        <dbReference type="PROSITE" id="PS51194"/>
    </source>
</evidence>
<evidence type="ECO:0000256" key="4">
    <source>
        <dbReference type="ARBA" id="ARBA00022806"/>
    </source>
</evidence>
<dbReference type="InterPro" id="IPR014001">
    <property type="entry name" value="Helicase_ATP-bd"/>
</dbReference>
<sequence>MSEEKTVFHRLAKPIVDLLEEKGFERPTLPQERAFPPILDGENTLLIAPAGTGKTEAAFLPVLNEILKRPRHEGIKLIYITPLRALNRDMLERLMWWCRALDLKVSVRHGDTPKRERRKQALSPPDVLITTPETSQLLLVGKRLSGHAASVDWVVVDEVHELAGNKRGAQLSLTLERLRRLKGGDFQVIGLSATVGSPGEVAKFLVGTERSCEVVDVSMAREIDLNVLYPGVTEGDEALSSEIYTYPEVAARLRAMRELIEGHETTLIFTNTRPMSEVLTSRFKMWDLDFPVSIHHGSLSTFARRRTEEGLKTGKLKGAICTSSMELGLDIGKVDLCIQYNSPRQVARLLQRAGRSGHRITEKAKGRVVVKDPADGIESSVIVDRSKKKKLEPVKIPDKPLDVLSHELVGMLVASREWNVEDAYEIAKRAYPFCDLEKDEVLEVLRFLENMTQRLAWLREDEKVFIRPSKGDRVFDYYFGTLSMIPEIKQYLVVDDTKDEAVGVLDEPFVAEYGEPGAKFVVGGSVWKIVQVFKDKVFVKPAEDPVGAVPSWVGEEIPVPHSVAREVGLLREELVDSLEAGKSFDEAVESISKSWDLDEGAIRGSLTPIMEHFKEGFPVPSHQKVILEKAEDTLVVHACFGTLVNRTLARFIARRAADELGESVAVTVDPYRILIRSERLTPSEIEAILTGKMGRNFEEALESVIEGSQFFKWRIVQVGRRMGAVKHEADMTSSEVDQLVEGLKDTPVYQETFKEVVRKDLDLPQALNVLRRIEAGDLELDSLGVLADPSPISETAWEKRSMTFEPVSPTRMRRLILGSVRARLLSEKRTFACSECKDWAEVREVHNLSDPPTCPMCGSDRIGLIEEQPRSVRRTLDRVRGGSKKGQESKIWKRIKKTSDLISSYGKAAAAALVGKGVTSSSAERILKEGDEISDRFLDLVMEEEKKSLLHRYKES</sequence>
<evidence type="ECO:0008006" key="14">
    <source>
        <dbReference type="Google" id="ProtNLM"/>
    </source>
</evidence>
<dbReference type="GO" id="GO:0003677">
    <property type="term" value="F:DNA binding"/>
    <property type="evidence" value="ECO:0007669"/>
    <property type="project" value="UniProtKB-KW"/>
</dbReference>
<evidence type="ECO:0000256" key="7">
    <source>
        <dbReference type="ARBA" id="ARBA00023204"/>
    </source>
</evidence>
<evidence type="ECO:0000256" key="2">
    <source>
        <dbReference type="ARBA" id="ARBA00022763"/>
    </source>
</evidence>
<keyword evidence="6" id="KW-0238">DNA-binding</keyword>
<dbReference type="PIRSF" id="PIRSF037307">
    <property type="entry name" value="Lhr-like_helic_prd"/>
    <property type="match status" value="1"/>
</dbReference>
<keyword evidence="8" id="KW-0413">Isomerase</keyword>
<evidence type="ECO:0000313" key="13">
    <source>
        <dbReference type="Proteomes" id="UP000070163"/>
    </source>
</evidence>
<dbReference type="GO" id="GO:0006281">
    <property type="term" value="P:DNA repair"/>
    <property type="evidence" value="ECO:0007669"/>
    <property type="project" value="UniProtKB-KW"/>
</dbReference>
<dbReference type="Pfam" id="PF00270">
    <property type="entry name" value="DEAD"/>
    <property type="match status" value="1"/>
</dbReference>
<dbReference type="InterPro" id="IPR017170">
    <property type="entry name" value="Lhr-like"/>
</dbReference>
<dbReference type="PATRIC" id="fig|1698259.3.peg.691"/>
<dbReference type="SUPFAM" id="SSF52540">
    <property type="entry name" value="P-loop containing nucleoside triphosphate hydrolases"/>
    <property type="match status" value="2"/>
</dbReference>
<dbReference type="GO" id="GO:0005524">
    <property type="term" value="F:ATP binding"/>
    <property type="evidence" value="ECO:0007669"/>
    <property type="project" value="UniProtKB-KW"/>
</dbReference>
<evidence type="ECO:0000256" key="5">
    <source>
        <dbReference type="ARBA" id="ARBA00022840"/>
    </source>
</evidence>
<dbReference type="PROSITE" id="PS51192">
    <property type="entry name" value="HELICASE_ATP_BIND_1"/>
    <property type="match status" value="1"/>
</dbReference>
<keyword evidence="2" id="KW-0227">DNA damage</keyword>
<keyword evidence="4" id="KW-0347">Helicase</keyword>
<dbReference type="GO" id="GO:0016887">
    <property type="term" value="F:ATP hydrolysis activity"/>
    <property type="evidence" value="ECO:0007669"/>
    <property type="project" value="TreeGrafter"/>
</dbReference>
<reference evidence="12 13" key="1">
    <citation type="journal article" date="2016" name="Sci. Rep.">
        <title>Metabolic traits of an uncultured archaeal lineage -MSBL1- from brine pools of the Red Sea.</title>
        <authorList>
            <person name="Mwirichia R."/>
            <person name="Alam I."/>
            <person name="Rashid M."/>
            <person name="Vinu M."/>
            <person name="Ba-Alawi W."/>
            <person name="Anthony Kamau A."/>
            <person name="Kamanda Ngugi D."/>
            <person name="Goker M."/>
            <person name="Klenk H.P."/>
            <person name="Bajic V."/>
            <person name="Stingl U."/>
        </authorList>
    </citation>
    <scope>NUCLEOTIDE SEQUENCE [LARGE SCALE GENOMIC DNA]</scope>
    <source>
        <strain evidence="12">SCGC-AAA259A05</strain>
    </source>
</reference>
<evidence type="ECO:0000259" key="10">
    <source>
        <dbReference type="PROSITE" id="PS51192"/>
    </source>
</evidence>
<dbReference type="InterPro" id="IPR011545">
    <property type="entry name" value="DEAD/DEAH_box_helicase_dom"/>
</dbReference>
<dbReference type="CDD" id="cd17922">
    <property type="entry name" value="DEXHc_LHR-like"/>
    <property type="match status" value="1"/>
</dbReference>
<evidence type="ECO:0000256" key="9">
    <source>
        <dbReference type="ARBA" id="ARBA00093467"/>
    </source>
</evidence>
<dbReference type="Pfam" id="PF19306">
    <property type="entry name" value="WHD_Lhr"/>
    <property type="match status" value="1"/>
</dbReference>
<evidence type="ECO:0000256" key="6">
    <source>
        <dbReference type="ARBA" id="ARBA00023125"/>
    </source>
</evidence>
<dbReference type="Gene3D" id="3.40.50.300">
    <property type="entry name" value="P-loop containing nucleotide triphosphate hydrolases"/>
    <property type="match status" value="2"/>
</dbReference>
<keyword evidence="3" id="KW-0378">Hydrolase</keyword>
<dbReference type="InterPro" id="IPR001650">
    <property type="entry name" value="Helicase_C-like"/>
</dbReference>